<evidence type="ECO:0000313" key="2">
    <source>
        <dbReference type="EMBL" id="ACN16463.1"/>
    </source>
</evidence>
<dbReference type="RefSeq" id="WP_015905225.1">
    <property type="nucleotide sequence ID" value="NC_012108.1"/>
</dbReference>
<dbReference type="InterPro" id="IPR024264">
    <property type="entry name" value="DUF3786"/>
</dbReference>
<dbReference type="KEGG" id="dat:HRM2_33880"/>
<dbReference type="HOGENOM" id="CLU_106581_0_1_7"/>
<dbReference type="eggNOG" id="ENOG5032U5Z">
    <property type="taxonomic scope" value="Bacteria"/>
</dbReference>
<dbReference type="Proteomes" id="UP000000442">
    <property type="component" value="Chromosome"/>
</dbReference>
<feature type="domain" description="DUF3786" evidence="1">
    <location>
        <begin position="17"/>
        <end position="193"/>
    </location>
</feature>
<gene>
    <name evidence="2" type="ordered locus">HRM2_33880</name>
</gene>
<dbReference type="EMBL" id="CP001087">
    <property type="protein sequence ID" value="ACN16463.1"/>
    <property type="molecule type" value="Genomic_DNA"/>
</dbReference>
<dbReference type="STRING" id="177437.HRM2_33880"/>
<reference evidence="2 3" key="1">
    <citation type="journal article" date="2009" name="Environ. Microbiol.">
        <title>Genome sequence of Desulfobacterium autotrophicum HRM2, a marine sulfate reducer oxidizing organic carbon completely to carbon dioxide.</title>
        <authorList>
            <person name="Strittmatter A.W."/>
            <person name="Liesegang H."/>
            <person name="Rabus R."/>
            <person name="Decker I."/>
            <person name="Amann J."/>
            <person name="Andres S."/>
            <person name="Henne A."/>
            <person name="Fricke W.F."/>
            <person name="Martinez-Arias R."/>
            <person name="Bartels D."/>
            <person name="Goesmann A."/>
            <person name="Krause L."/>
            <person name="Puehler A."/>
            <person name="Klenk H.P."/>
            <person name="Richter M."/>
            <person name="Schuler M."/>
            <person name="Gloeckner F.O."/>
            <person name="Meyerdierks A."/>
            <person name="Gottschalk G."/>
            <person name="Amann R."/>
        </authorList>
    </citation>
    <scope>NUCLEOTIDE SEQUENCE [LARGE SCALE GENOMIC DNA]</scope>
    <source>
        <strain evidence="3">ATCC 43914 / DSM 3382 / HRM2</strain>
    </source>
</reference>
<evidence type="ECO:0000259" key="1">
    <source>
        <dbReference type="Pfam" id="PF12654"/>
    </source>
</evidence>
<proteinExistence type="predicted"/>
<accession>C0QME6</accession>
<keyword evidence="3" id="KW-1185">Reference proteome</keyword>
<protein>
    <recommendedName>
        <fullName evidence="1">DUF3786 domain-containing protein</fullName>
    </recommendedName>
</protein>
<organism evidence="2 3">
    <name type="scientific">Desulforapulum autotrophicum (strain ATCC 43914 / DSM 3382 / VKM B-1955 / HRM2)</name>
    <name type="common">Desulfobacterium autotrophicum</name>
    <dbReference type="NCBI Taxonomy" id="177437"/>
    <lineage>
        <taxon>Bacteria</taxon>
        <taxon>Pseudomonadati</taxon>
        <taxon>Thermodesulfobacteriota</taxon>
        <taxon>Desulfobacteria</taxon>
        <taxon>Desulfobacterales</taxon>
        <taxon>Desulfobacteraceae</taxon>
        <taxon>Desulforapulum</taxon>
    </lineage>
</organism>
<dbReference type="OrthoDB" id="9793197at2"/>
<dbReference type="Pfam" id="PF12654">
    <property type="entry name" value="DUF3786"/>
    <property type="match status" value="1"/>
</dbReference>
<evidence type="ECO:0000313" key="3">
    <source>
        <dbReference type="Proteomes" id="UP000000442"/>
    </source>
</evidence>
<dbReference type="AlphaFoldDB" id="C0QME6"/>
<sequence>MTDLIDKIHFQDLSERDPKEVCRRASCKYDDINELYKLSVWGDEYRICPNQSKIDCMGNNTQGLHDYFYLFIIHYLLKSKEIEISNEWISEKDIPGGTAFFRGPHEIPTNLISIRFSNNIDEFKKRCEQLNGKPINMADAAYSFWIAPRIPVAVLYWLGDEDFPAESKILYDKTISEHLASDIIYALGVGICERLGKPHGKEYVSL</sequence>
<name>C0QME6_DESAH</name>